<keyword evidence="3" id="KW-0406">Ion transport</keyword>
<dbReference type="InterPro" id="IPR006037">
    <property type="entry name" value="RCK_C"/>
</dbReference>
<dbReference type="Proteomes" id="UP001596990">
    <property type="component" value="Unassembled WGS sequence"/>
</dbReference>
<dbReference type="PROSITE" id="PS51201">
    <property type="entry name" value="RCK_N"/>
    <property type="match status" value="1"/>
</dbReference>
<reference evidence="4" key="1">
    <citation type="journal article" date="2019" name="Int. J. Syst. Evol. Microbiol.">
        <title>The Global Catalogue of Microorganisms (GCM) 10K type strain sequencing project: providing services to taxonomists for standard genome sequencing and annotation.</title>
        <authorList>
            <consortium name="The Broad Institute Genomics Platform"/>
            <consortium name="The Broad Institute Genome Sequencing Center for Infectious Disease"/>
            <person name="Wu L."/>
            <person name="Ma J."/>
        </authorList>
    </citation>
    <scope>NUCLEOTIDE SEQUENCE [LARGE SCALE GENOMIC DNA]</scope>
    <source>
        <strain evidence="4">CCUG 56607</strain>
    </source>
</reference>
<dbReference type="SUPFAM" id="SSF116726">
    <property type="entry name" value="TrkA C-terminal domain-like"/>
    <property type="match status" value="1"/>
</dbReference>
<dbReference type="EMBL" id="JBHTKL010000005">
    <property type="protein sequence ID" value="MFD1019648.1"/>
    <property type="molecule type" value="Genomic_DNA"/>
</dbReference>
<name>A0ABW3L3T9_9BACI</name>
<dbReference type="Gene3D" id="3.40.50.720">
    <property type="entry name" value="NAD(P)-binding Rossmann-like Domain"/>
    <property type="match status" value="1"/>
</dbReference>
<dbReference type="SUPFAM" id="SSF51735">
    <property type="entry name" value="NAD(P)-binding Rossmann-fold domains"/>
    <property type="match status" value="1"/>
</dbReference>
<organism evidence="3 4">
    <name type="scientific">Thalassobacillus hwangdonensis</name>
    <dbReference type="NCBI Taxonomy" id="546108"/>
    <lineage>
        <taxon>Bacteria</taxon>
        <taxon>Bacillati</taxon>
        <taxon>Bacillota</taxon>
        <taxon>Bacilli</taxon>
        <taxon>Bacillales</taxon>
        <taxon>Bacillaceae</taxon>
        <taxon>Thalassobacillus</taxon>
    </lineage>
</organism>
<dbReference type="PANTHER" id="PTHR43833:SF7">
    <property type="entry name" value="KTR SYSTEM POTASSIUM UPTAKE PROTEIN C"/>
    <property type="match status" value="1"/>
</dbReference>
<dbReference type="InterPro" id="IPR036721">
    <property type="entry name" value="RCK_C_sf"/>
</dbReference>
<dbReference type="Pfam" id="PF02080">
    <property type="entry name" value="TrkA_C"/>
    <property type="match status" value="1"/>
</dbReference>
<dbReference type="PROSITE" id="PS51202">
    <property type="entry name" value="RCK_C"/>
    <property type="match status" value="1"/>
</dbReference>
<evidence type="ECO:0000313" key="3">
    <source>
        <dbReference type="EMBL" id="MFD1019648.1"/>
    </source>
</evidence>
<dbReference type="Gene3D" id="3.30.70.1450">
    <property type="entry name" value="Regulator of K+ conductance, C-terminal domain"/>
    <property type="match status" value="1"/>
</dbReference>
<dbReference type="InterPro" id="IPR036291">
    <property type="entry name" value="NAD(P)-bd_dom_sf"/>
</dbReference>
<dbReference type="PANTHER" id="PTHR43833">
    <property type="entry name" value="POTASSIUM CHANNEL PROTEIN 2-RELATED-RELATED"/>
    <property type="match status" value="1"/>
</dbReference>
<dbReference type="Pfam" id="PF02254">
    <property type="entry name" value="TrkA_N"/>
    <property type="match status" value="1"/>
</dbReference>
<evidence type="ECO:0000259" key="2">
    <source>
        <dbReference type="PROSITE" id="PS51202"/>
    </source>
</evidence>
<dbReference type="InterPro" id="IPR050721">
    <property type="entry name" value="Trk_Ktr_HKT_K-transport"/>
</dbReference>
<protein>
    <submittedName>
        <fullName evidence="3">Potassium channel family protein</fullName>
    </submittedName>
</protein>
<keyword evidence="3" id="KW-0813">Transport</keyword>
<keyword evidence="4" id="KW-1185">Reference proteome</keyword>
<keyword evidence="3" id="KW-0407">Ion channel</keyword>
<dbReference type="InterPro" id="IPR003148">
    <property type="entry name" value="RCK_N"/>
</dbReference>
<proteinExistence type="predicted"/>
<evidence type="ECO:0000313" key="4">
    <source>
        <dbReference type="Proteomes" id="UP001596990"/>
    </source>
</evidence>
<feature type="domain" description="RCK N-terminal" evidence="1">
    <location>
        <begin position="6"/>
        <end position="122"/>
    </location>
</feature>
<gene>
    <name evidence="3" type="ORF">ACFQ2J_10735</name>
</gene>
<feature type="domain" description="RCK C-terminal" evidence="2">
    <location>
        <begin position="139"/>
        <end position="222"/>
    </location>
</feature>
<accession>A0ABW3L3T9</accession>
<evidence type="ECO:0000259" key="1">
    <source>
        <dbReference type="PROSITE" id="PS51201"/>
    </source>
</evidence>
<dbReference type="RefSeq" id="WP_386059875.1">
    <property type="nucleotide sequence ID" value="NZ_JBHTKL010000005.1"/>
</dbReference>
<comment type="caution">
    <text evidence="3">The sequence shown here is derived from an EMBL/GenBank/DDBJ whole genome shotgun (WGS) entry which is preliminary data.</text>
</comment>
<sequence length="222" mass="24569">MAKHKLKQVGLIGLGNFGGSLCQEFAELGTEVLAMDRDADRVDDYASIATHCFVGDSTDEMTLREIGVRNLDLVIVSLGDDIQSSVLTTLVLKEIGVEKVWVKAQSKYHRLVLEKIGADRIIHPEKDIARRIAHRVTSDKLLDHIELSKDFSIVELVATSKVDGKSLLELDVRAKYGCTIIGIMKGEDIQVSPAAEEVIEKNDVLIMIGNNKDLNRFEEKGL</sequence>
<dbReference type="GO" id="GO:0034220">
    <property type="term" value="P:monoatomic ion transmembrane transport"/>
    <property type="evidence" value="ECO:0007669"/>
    <property type="project" value="UniProtKB-KW"/>
</dbReference>